<comment type="caution">
    <text evidence="7">The sequence shown here is derived from an EMBL/GenBank/DDBJ whole genome shotgun (WGS) entry which is preliminary data.</text>
</comment>
<organism evidence="7 8">
    <name type="scientific">Liquidambar formosana</name>
    <name type="common">Formosan gum</name>
    <dbReference type="NCBI Taxonomy" id="63359"/>
    <lineage>
        <taxon>Eukaryota</taxon>
        <taxon>Viridiplantae</taxon>
        <taxon>Streptophyta</taxon>
        <taxon>Embryophyta</taxon>
        <taxon>Tracheophyta</taxon>
        <taxon>Spermatophyta</taxon>
        <taxon>Magnoliopsida</taxon>
        <taxon>eudicotyledons</taxon>
        <taxon>Gunneridae</taxon>
        <taxon>Pentapetalae</taxon>
        <taxon>Saxifragales</taxon>
        <taxon>Altingiaceae</taxon>
        <taxon>Liquidambar</taxon>
    </lineage>
</organism>
<dbReference type="PANTHER" id="PTHR33248">
    <property type="entry name" value="ZINC ION-BINDING PROTEIN"/>
    <property type="match status" value="1"/>
</dbReference>
<keyword evidence="2 4" id="KW-0863">Zinc-finger</keyword>
<name>A0AAP0R7J9_LIQFO</name>
<feature type="domain" description="GRF-type" evidence="6">
    <location>
        <begin position="12"/>
        <end position="55"/>
    </location>
</feature>
<reference evidence="7 8" key="1">
    <citation type="journal article" date="2024" name="Plant J.">
        <title>Genome sequences and population genomics reveal climatic adaptation and genomic divergence between two closely related sweetgum species.</title>
        <authorList>
            <person name="Xu W.Q."/>
            <person name="Ren C.Q."/>
            <person name="Zhang X.Y."/>
            <person name="Comes H.P."/>
            <person name="Liu X.H."/>
            <person name="Li Y.G."/>
            <person name="Kettle C.J."/>
            <person name="Jalonen R."/>
            <person name="Gaisberger H."/>
            <person name="Ma Y.Z."/>
            <person name="Qiu Y.X."/>
        </authorList>
    </citation>
    <scope>NUCLEOTIDE SEQUENCE [LARGE SCALE GENOMIC DNA]</scope>
    <source>
        <strain evidence="7">Hangzhou</strain>
    </source>
</reference>
<evidence type="ECO:0000256" key="4">
    <source>
        <dbReference type="PROSITE-ProRule" id="PRU01343"/>
    </source>
</evidence>
<feature type="transmembrane region" description="Helical" evidence="5">
    <location>
        <begin position="80"/>
        <end position="100"/>
    </location>
</feature>
<protein>
    <recommendedName>
        <fullName evidence="6">GRF-type domain-containing protein</fullName>
    </recommendedName>
</protein>
<dbReference type="AlphaFoldDB" id="A0AAP0R7J9"/>
<dbReference type="InterPro" id="IPR010666">
    <property type="entry name" value="Znf_GRF"/>
</dbReference>
<evidence type="ECO:0000259" key="6">
    <source>
        <dbReference type="PROSITE" id="PS51999"/>
    </source>
</evidence>
<evidence type="ECO:0000256" key="1">
    <source>
        <dbReference type="ARBA" id="ARBA00022723"/>
    </source>
</evidence>
<keyword evidence="1" id="KW-0479">Metal-binding</keyword>
<evidence type="ECO:0000313" key="8">
    <source>
        <dbReference type="Proteomes" id="UP001415857"/>
    </source>
</evidence>
<dbReference type="Pfam" id="PF06839">
    <property type="entry name" value="Zn_ribbon_GRF"/>
    <property type="match status" value="1"/>
</dbReference>
<keyword evidence="3" id="KW-0862">Zinc</keyword>
<keyword evidence="5" id="KW-1133">Transmembrane helix</keyword>
<dbReference type="PROSITE" id="PS51999">
    <property type="entry name" value="ZF_GRF"/>
    <property type="match status" value="1"/>
</dbReference>
<evidence type="ECO:0000256" key="5">
    <source>
        <dbReference type="SAM" id="Phobius"/>
    </source>
</evidence>
<keyword evidence="8" id="KW-1185">Reference proteome</keyword>
<dbReference type="GO" id="GO:0008270">
    <property type="term" value="F:zinc ion binding"/>
    <property type="evidence" value="ECO:0007669"/>
    <property type="project" value="UniProtKB-KW"/>
</dbReference>
<accession>A0AAP0R7J9</accession>
<keyword evidence="5" id="KW-0472">Membrane</keyword>
<proteinExistence type="predicted"/>
<dbReference type="EMBL" id="JBBPBK010000012">
    <property type="protein sequence ID" value="KAK9273102.1"/>
    <property type="molecule type" value="Genomic_DNA"/>
</dbReference>
<dbReference type="Proteomes" id="UP001415857">
    <property type="component" value="Unassembled WGS sequence"/>
</dbReference>
<keyword evidence="5" id="KW-0812">Transmembrane</keyword>
<sequence length="116" mass="13610">MEAIEAHGPRMCHCRVKATITTSWTNNNPGRQFYGCAKFKDRAGDCGYFVWYDPPICNRAKQIIPYLLNRVGKYRAREKTYWACMLLSWLITFVMVMLYANCKPEHVKRRPMLSLP</sequence>
<gene>
    <name evidence="7" type="ORF">L1049_017909</name>
</gene>
<evidence type="ECO:0000256" key="3">
    <source>
        <dbReference type="ARBA" id="ARBA00022833"/>
    </source>
</evidence>
<evidence type="ECO:0000256" key="2">
    <source>
        <dbReference type="ARBA" id="ARBA00022771"/>
    </source>
</evidence>
<evidence type="ECO:0000313" key="7">
    <source>
        <dbReference type="EMBL" id="KAK9273102.1"/>
    </source>
</evidence>